<dbReference type="Proteomes" id="UP000295157">
    <property type="component" value="Unassembled WGS sequence"/>
</dbReference>
<feature type="region of interest" description="Disordered" evidence="1">
    <location>
        <begin position="1"/>
        <end position="30"/>
    </location>
</feature>
<dbReference type="EMBL" id="SMJZ01000136">
    <property type="protein sequence ID" value="TDC02354.1"/>
    <property type="molecule type" value="Genomic_DNA"/>
</dbReference>
<dbReference type="AlphaFoldDB" id="A0A4R4N3C7"/>
<keyword evidence="2" id="KW-0472">Membrane</keyword>
<evidence type="ECO:0000256" key="1">
    <source>
        <dbReference type="SAM" id="MobiDB-lite"/>
    </source>
</evidence>
<name>A0A4R4N3C7_9ACTN</name>
<keyword evidence="2" id="KW-0812">Transmembrane</keyword>
<organism evidence="3 4">
    <name type="scientific">Nonomuraea longispora</name>
    <dbReference type="NCBI Taxonomy" id="1848320"/>
    <lineage>
        <taxon>Bacteria</taxon>
        <taxon>Bacillati</taxon>
        <taxon>Actinomycetota</taxon>
        <taxon>Actinomycetes</taxon>
        <taxon>Streptosporangiales</taxon>
        <taxon>Streptosporangiaceae</taxon>
        <taxon>Nonomuraea</taxon>
    </lineage>
</organism>
<gene>
    <name evidence="3" type="ORF">E1267_29620</name>
</gene>
<dbReference type="RefSeq" id="WP_132337196.1">
    <property type="nucleotide sequence ID" value="NZ_SMJZ01000136.1"/>
</dbReference>
<comment type="caution">
    <text evidence="3">The sequence shown here is derived from an EMBL/GenBank/DDBJ whole genome shotgun (WGS) entry which is preliminary data.</text>
</comment>
<sequence length="65" mass="6789">MQRYGPQDQEGAFPPVATQPAHGSRVDANVPPVLPPRSQALAVIAVVISAIALVTALTATWVEVD</sequence>
<proteinExistence type="predicted"/>
<keyword evidence="2" id="KW-1133">Transmembrane helix</keyword>
<protein>
    <submittedName>
        <fullName evidence="3">Uncharacterized protein</fullName>
    </submittedName>
</protein>
<evidence type="ECO:0000256" key="2">
    <source>
        <dbReference type="SAM" id="Phobius"/>
    </source>
</evidence>
<keyword evidence="4" id="KW-1185">Reference proteome</keyword>
<reference evidence="3 4" key="1">
    <citation type="submission" date="2019-02" db="EMBL/GenBank/DDBJ databases">
        <title>Draft genome sequences of novel Actinobacteria.</title>
        <authorList>
            <person name="Sahin N."/>
            <person name="Ay H."/>
            <person name="Saygin H."/>
        </authorList>
    </citation>
    <scope>NUCLEOTIDE SEQUENCE [LARGE SCALE GENOMIC DNA]</scope>
    <source>
        <strain evidence="3 4">KC201</strain>
    </source>
</reference>
<evidence type="ECO:0000313" key="4">
    <source>
        <dbReference type="Proteomes" id="UP000295157"/>
    </source>
</evidence>
<feature type="transmembrane region" description="Helical" evidence="2">
    <location>
        <begin position="40"/>
        <end position="62"/>
    </location>
</feature>
<accession>A0A4R4N3C7</accession>
<evidence type="ECO:0000313" key="3">
    <source>
        <dbReference type="EMBL" id="TDC02354.1"/>
    </source>
</evidence>